<evidence type="ECO:0000313" key="2">
    <source>
        <dbReference type="Proteomes" id="UP001371456"/>
    </source>
</evidence>
<organism evidence="1 2">
    <name type="scientific">Solanum bulbocastanum</name>
    <name type="common">Wild potato</name>
    <dbReference type="NCBI Taxonomy" id="147425"/>
    <lineage>
        <taxon>Eukaryota</taxon>
        <taxon>Viridiplantae</taxon>
        <taxon>Streptophyta</taxon>
        <taxon>Embryophyta</taxon>
        <taxon>Tracheophyta</taxon>
        <taxon>Spermatophyta</taxon>
        <taxon>Magnoliopsida</taxon>
        <taxon>eudicotyledons</taxon>
        <taxon>Gunneridae</taxon>
        <taxon>Pentapetalae</taxon>
        <taxon>asterids</taxon>
        <taxon>lamiids</taxon>
        <taxon>Solanales</taxon>
        <taxon>Solanaceae</taxon>
        <taxon>Solanoideae</taxon>
        <taxon>Solaneae</taxon>
        <taxon>Solanum</taxon>
    </lineage>
</organism>
<reference evidence="1 2" key="1">
    <citation type="submission" date="2024-02" db="EMBL/GenBank/DDBJ databases">
        <title>de novo genome assembly of Solanum bulbocastanum strain 11H21.</title>
        <authorList>
            <person name="Hosaka A.J."/>
        </authorList>
    </citation>
    <scope>NUCLEOTIDE SEQUENCE [LARGE SCALE GENOMIC DNA]</scope>
    <source>
        <tissue evidence="1">Young leaves</tissue>
    </source>
</reference>
<dbReference type="Proteomes" id="UP001371456">
    <property type="component" value="Unassembled WGS sequence"/>
</dbReference>
<dbReference type="EMBL" id="JBANQN010000009">
    <property type="protein sequence ID" value="KAK6779860.1"/>
    <property type="molecule type" value="Genomic_DNA"/>
</dbReference>
<proteinExistence type="predicted"/>
<evidence type="ECO:0000313" key="1">
    <source>
        <dbReference type="EMBL" id="KAK6779860.1"/>
    </source>
</evidence>
<protein>
    <submittedName>
        <fullName evidence="1">Uncharacterized protein</fullName>
    </submittedName>
</protein>
<dbReference type="AlphaFoldDB" id="A0AAN8Y4V8"/>
<name>A0AAN8Y4V8_SOLBU</name>
<gene>
    <name evidence="1" type="ORF">RDI58_022044</name>
</gene>
<keyword evidence="2" id="KW-1185">Reference proteome</keyword>
<sequence length="96" mass="11261">MKISSNVDSLNEHKEKWHLTTTQPIEIVEMHRLEDEMDNIRGQEVVAIDCVMVGGDWSQELHAMICLVDEDEKIIFQAYVLSLIYRYLLANKHIYL</sequence>
<comment type="caution">
    <text evidence="1">The sequence shown here is derived from an EMBL/GenBank/DDBJ whole genome shotgun (WGS) entry which is preliminary data.</text>
</comment>
<accession>A0AAN8Y4V8</accession>